<organism evidence="2 3">
    <name type="scientific">Cupriavidus metallidurans (strain ATCC 43123 / DSM 2839 / NBRC 102507 / CH34)</name>
    <name type="common">Ralstonia metallidurans</name>
    <dbReference type="NCBI Taxonomy" id="266264"/>
    <lineage>
        <taxon>Bacteria</taxon>
        <taxon>Pseudomonadati</taxon>
        <taxon>Pseudomonadota</taxon>
        <taxon>Betaproteobacteria</taxon>
        <taxon>Burkholderiales</taxon>
        <taxon>Burkholderiaceae</taxon>
        <taxon>Cupriavidus</taxon>
    </lineage>
</organism>
<sequence>MGALILLESLYWRNGALPSQDDLEAHRVARSITPDVWAKVLRLYFPDGRAVHLDDEREKAITKSKASSTNGGKGGRPRKATEKTEDF</sequence>
<dbReference type="STRING" id="266264.Rmet_2555"/>
<proteinExistence type="predicted"/>
<name>Q1LK94_CUPMC</name>
<evidence type="ECO:0000313" key="3">
    <source>
        <dbReference type="Proteomes" id="UP000002429"/>
    </source>
</evidence>
<feature type="region of interest" description="Disordered" evidence="1">
    <location>
        <begin position="55"/>
        <end position="87"/>
    </location>
</feature>
<dbReference type="EMBL" id="CP000352">
    <property type="protein sequence ID" value="ABF09432.1"/>
    <property type="molecule type" value="Genomic_DNA"/>
</dbReference>
<dbReference type="HOGENOM" id="CLU_2481053_0_0_4"/>
<protein>
    <recommendedName>
        <fullName evidence="4">DUF1376 domain-containing protein</fullName>
    </recommendedName>
</protein>
<accession>Q1LK94</accession>
<keyword evidence="3" id="KW-1185">Reference proteome</keyword>
<evidence type="ECO:0008006" key="4">
    <source>
        <dbReference type="Google" id="ProtNLM"/>
    </source>
</evidence>
<dbReference type="KEGG" id="rme:Rmet_2555"/>
<evidence type="ECO:0000256" key="1">
    <source>
        <dbReference type="SAM" id="MobiDB-lite"/>
    </source>
</evidence>
<gene>
    <name evidence="2" type="ordered locus">Rmet_2555</name>
</gene>
<dbReference type="Proteomes" id="UP000002429">
    <property type="component" value="Chromosome"/>
</dbReference>
<evidence type="ECO:0000313" key="2">
    <source>
        <dbReference type="EMBL" id="ABF09432.1"/>
    </source>
</evidence>
<dbReference type="AlphaFoldDB" id="Q1LK94"/>
<reference evidence="3" key="1">
    <citation type="journal article" date="2010" name="PLoS ONE">
        <title>The complete genome sequence of Cupriavidus metallidurans strain CH34, a master survivalist in harsh and anthropogenic environments.</title>
        <authorList>
            <person name="Janssen P.J."/>
            <person name="Van Houdt R."/>
            <person name="Moors H."/>
            <person name="Monsieurs P."/>
            <person name="Morin N."/>
            <person name="Michaux A."/>
            <person name="Benotmane M.A."/>
            <person name="Leys N."/>
            <person name="Vallaeys T."/>
            <person name="Lapidus A."/>
            <person name="Monchy S."/>
            <person name="Medigue C."/>
            <person name="Taghavi S."/>
            <person name="McCorkle S."/>
            <person name="Dunn J."/>
            <person name="van der Lelie D."/>
            <person name="Mergeay M."/>
        </authorList>
    </citation>
    <scope>NUCLEOTIDE SEQUENCE [LARGE SCALE GENOMIC DNA]</scope>
    <source>
        <strain evidence="3">ATCC 43123 / DSM 2839 / NBRC 102507 / CH34</strain>
    </source>
</reference>